<dbReference type="EMBL" id="BMGK01000006">
    <property type="protein sequence ID" value="GGD92746.1"/>
    <property type="molecule type" value="Genomic_DNA"/>
</dbReference>
<evidence type="ECO:0000313" key="3">
    <source>
        <dbReference type="Proteomes" id="UP000652231"/>
    </source>
</evidence>
<feature type="transmembrane region" description="Helical" evidence="1">
    <location>
        <begin position="151"/>
        <end position="169"/>
    </location>
</feature>
<dbReference type="GO" id="GO:0005385">
    <property type="term" value="F:zinc ion transmembrane transporter activity"/>
    <property type="evidence" value="ECO:0007669"/>
    <property type="project" value="TreeGrafter"/>
</dbReference>
<keyword evidence="1" id="KW-0812">Transmembrane</keyword>
<sequence length="222" mass="24955">MNYLLPILAIAVGYFFVILFKPEKPGSIKLFLAFSGAFLLALTVFELLPEVYDSQNKNIGIFIMAGILLQIFLEFFSKGAEHGHVHIHSKNTTFPWLLFLSLSIHSFLEGIPIHDHDHLLIGIIIHKIPIAIILTVFFIQAGYSTKNSLLFLLLFSLMTPAGSFASEKFEFLELYYVEATAVVIGIFLHVSTTILFESSEGHKFNLAKLLIVIFATFLAYLL</sequence>
<comment type="caution">
    <text evidence="2">The sequence shown here is derived from an EMBL/GenBank/DDBJ whole genome shotgun (WGS) entry which is preliminary data.</text>
</comment>
<gene>
    <name evidence="2" type="ORF">GCM10011312_15680</name>
</gene>
<feature type="transmembrane region" description="Helical" evidence="1">
    <location>
        <begin position="30"/>
        <end position="47"/>
    </location>
</feature>
<keyword evidence="1" id="KW-0472">Membrane</keyword>
<reference evidence="2" key="1">
    <citation type="journal article" date="2014" name="Int. J. Syst. Evol. Microbiol.">
        <title>Complete genome sequence of Corynebacterium casei LMG S-19264T (=DSM 44701T), isolated from a smear-ripened cheese.</title>
        <authorList>
            <consortium name="US DOE Joint Genome Institute (JGI-PGF)"/>
            <person name="Walter F."/>
            <person name="Albersmeier A."/>
            <person name="Kalinowski J."/>
            <person name="Ruckert C."/>
        </authorList>
    </citation>
    <scope>NUCLEOTIDE SEQUENCE</scope>
    <source>
        <strain evidence="2">CGMCC 1.12924</strain>
    </source>
</reference>
<feature type="transmembrane region" description="Helical" evidence="1">
    <location>
        <begin position="119"/>
        <end position="139"/>
    </location>
</feature>
<dbReference type="PANTHER" id="PTHR11040">
    <property type="entry name" value="ZINC/IRON TRANSPORTER"/>
    <property type="match status" value="1"/>
</dbReference>
<protein>
    <recommendedName>
        <fullName evidence="4">ZIP family metal transporter</fullName>
    </recommendedName>
</protein>
<feature type="transmembrane region" description="Helical" evidence="1">
    <location>
        <begin position="59"/>
        <end position="76"/>
    </location>
</feature>
<reference evidence="2" key="2">
    <citation type="submission" date="2020-09" db="EMBL/GenBank/DDBJ databases">
        <authorList>
            <person name="Sun Q."/>
            <person name="Zhou Y."/>
        </authorList>
    </citation>
    <scope>NUCLEOTIDE SEQUENCE</scope>
    <source>
        <strain evidence="2">CGMCC 1.12924</strain>
    </source>
</reference>
<dbReference type="AlphaFoldDB" id="A0A8J2VAL7"/>
<dbReference type="GO" id="GO:0016020">
    <property type="term" value="C:membrane"/>
    <property type="evidence" value="ECO:0007669"/>
    <property type="project" value="TreeGrafter"/>
</dbReference>
<accession>A0A8J2VAL7</accession>
<evidence type="ECO:0000256" key="1">
    <source>
        <dbReference type="SAM" id="Phobius"/>
    </source>
</evidence>
<dbReference type="Proteomes" id="UP000652231">
    <property type="component" value="Unassembled WGS sequence"/>
</dbReference>
<feature type="transmembrane region" description="Helical" evidence="1">
    <location>
        <begin position="203"/>
        <end position="221"/>
    </location>
</feature>
<evidence type="ECO:0008006" key="4">
    <source>
        <dbReference type="Google" id="ProtNLM"/>
    </source>
</evidence>
<keyword evidence="3" id="KW-1185">Reference proteome</keyword>
<keyword evidence="1" id="KW-1133">Transmembrane helix</keyword>
<dbReference type="RefSeq" id="WP_188441288.1">
    <property type="nucleotide sequence ID" value="NZ_BMGK01000006.1"/>
</dbReference>
<evidence type="ECO:0000313" key="2">
    <source>
        <dbReference type="EMBL" id="GGD92746.1"/>
    </source>
</evidence>
<proteinExistence type="predicted"/>
<dbReference type="PANTHER" id="PTHR11040:SF44">
    <property type="entry name" value="PROTEIN ZNTC-RELATED"/>
    <property type="match status" value="1"/>
</dbReference>
<name>A0A8J2VAL7_9FLAO</name>
<feature type="transmembrane region" description="Helical" evidence="1">
    <location>
        <begin position="175"/>
        <end position="196"/>
    </location>
</feature>
<organism evidence="2 3">
    <name type="scientific">Planktosalinus lacus</name>
    <dbReference type="NCBI Taxonomy" id="1526573"/>
    <lineage>
        <taxon>Bacteria</taxon>
        <taxon>Pseudomonadati</taxon>
        <taxon>Bacteroidota</taxon>
        <taxon>Flavobacteriia</taxon>
        <taxon>Flavobacteriales</taxon>
        <taxon>Flavobacteriaceae</taxon>
        <taxon>Planktosalinus</taxon>
    </lineage>
</organism>
<feature type="transmembrane region" description="Helical" evidence="1">
    <location>
        <begin position="6"/>
        <end position="23"/>
    </location>
</feature>